<gene>
    <name evidence="5" type="ORF">A3K91_1095</name>
</gene>
<evidence type="ECO:0000256" key="1">
    <source>
        <dbReference type="ARBA" id="ARBA00001917"/>
    </source>
</evidence>
<dbReference type="SUPFAM" id="SSF52218">
    <property type="entry name" value="Flavoproteins"/>
    <property type="match status" value="1"/>
</dbReference>
<evidence type="ECO:0000256" key="2">
    <source>
        <dbReference type="ARBA" id="ARBA00022630"/>
    </source>
</evidence>
<evidence type="ECO:0000259" key="4">
    <source>
        <dbReference type="PROSITE" id="PS50902"/>
    </source>
</evidence>
<dbReference type="Gene3D" id="3.40.50.360">
    <property type="match status" value="1"/>
</dbReference>
<dbReference type="InterPro" id="IPR001226">
    <property type="entry name" value="Flavodoxin_CS"/>
</dbReference>
<evidence type="ECO:0000256" key="3">
    <source>
        <dbReference type="ARBA" id="ARBA00022643"/>
    </source>
</evidence>
<keyword evidence="2" id="KW-0285">Flavoprotein</keyword>
<dbReference type="PROSITE" id="PS00201">
    <property type="entry name" value="FLAVODOXIN"/>
    <property type="match status" value="1"/>
</dbReference>
<dbReference type="InterPro" id="IPR008254">
    <property type="entry name" value="Flavodoxin/NO_synth"/>
</dbReference>
<organism evidence="5 6">
    <name type="scientific">Psychrobacter alimentarius</name>
    <dbReference type="NCBI Taxonomy" id="261164"/>
    <lineage>
        <taxon>Bacteria</taxon>
        <taxon>Pseudomonadati</taxon>
        <taxon>Pseudomonadota</taxon>
        <taxon>Gammaproteobacteria</taxon>
        <taxon>Moraxellales</taxon>
        <taxon>Moraxellaceae</taxon>
        <taxon>Psychrobacter</taxon>
    </lineage>
</organism>
<dbReference type="Proteomes" id="UP000076104">
    <property type="component" value="Chromosome"/>
</dbReference>
<accession>A0ABN4N163</accession>
<dbReference type="RefSeq" id="WP_062844361.1">
    <property type="nucleotide sequence ID" value="NZ_CP014945.1"/>
</dbReference>
<evidence type="ECO:0000313" key="5">
    <source>
        <dbReference type="EMBL" id="AMT96703.1"/>
    </source>
</evidence>
<dbReference type="InterPro" id="IPR029039">
    <property type="entry name" value="Flavoprotein-like_sf"/>
</dbReference>
<sequence length="205" mass="22458">MNTSVESPLTSTSTDNVPNVSIAVIFHSNYGHTKRVAEAIVKGAHQQLPESQAKVVDVHDVDWDYLDQADLLVFGSAVYMGSVTAEFKTFMDETSKRWYHRVWEGKWAAAFANSGGLSGDKLAVLQQISLYAMQHGMNWIGLPLMPTGHEAHDLNRLSSFLGLMTQSLDGPPEETPGPGDIDTAIWFGDHLAKTIIKHQPASAKP</sequence>
<keyword evidence="6" id="KW-1185">Reference proteome</keyword>
<protein>
    <submittedName>
        <fullName evidence="5">Multimeric flavodoxin WrbA</fullName>
    </submittedName>
</protein>
<dbReference type="GeneID" id="33059086"/>
<evidence type="ECO:0000313" key="6">
    <source>
        <dbReference type="Proteomes" id="UP000076104"/>
    </source>
</evidence>
<feature type="domain" description="Flavodoxin-like" evidence="4">
    <location>
        <begin position="22"/>
        <end position="165"/>
    </location>
</feature>
<dbReference type="PROSITE" id="PS50902">
    <property type="entry name" value="FLAVODOXIN_LIKE"/>
    <property type="match status" value="1"/>
</dbReference>
<dbReference type="Pfam" id="PF03358">
    <property type="entry name" value="FMN_red"/>
    <property type="match status" value="1"/>
</dbReference>
<dbReference type="PANTHER" id="PTHR30546">
    <property type="entry name" value="FLAVODOXIN-RELATED PROTEIN WRBA-RELATED"/>
    <property type="match status" value="1"/>
</dbReference>
<keyword evidence="3" id="KW-0288">FMN</keyword>
<dbReference type="InterPro" id="IPR005025">
    <property type="entry name" value="FMN_Rdtase-like_dom"/>
</dbReference>
<dbReference type="PANTHER" id="PTHR30546:SF23">
    <property type="entry name" value="FLAVOPROTEIN-LIKE PROTEIN YCP4-RELATED"/>
    <property type="match status" value="1"/>
</dbReference>
<proteinExistence type="predicted"/>
<dbReference type="EMBL" id="CP014945">
    <property type="protein sequence ID" value="AMT96703.1"/>
    <property type="molecule type" value="Genomic_DNA"/>
</dbReference>
<reference evidence="5 6" key="1">
    <citation type="submission" date="2016-03" db="EMBL/GenBank/DDBJ databases">
        <title>Genome sequencing of Psychrobacter alimentarius PAMC 27889.</title>
        <authorList>
            <person name="Lee J."/>
            <person name="Kim O.-S."/>
        </authorList>
    </citation>
    <scope>NUCLEOTIDE SEQUENCE [LARGE SCALE GENOMIC DNA]</scope>
    <source>
        <strain evidence="5 6">PAMC 27889</strain>
    </source>
</reference>
<comment type="cofactor">
    <cofactor evidence="1">
        <name>FMN</name>
        <dbReference type="ChEBI" id="CHEBI:58210"/>
    </cofactor>
</comment>
<name>A0ABN4N163_9GAMM</name>